<gene>
    <name evidence="1" type="ORF">OWV82_018913</name>
</gene>
<comment type="caution">
    <text evidence="1">The sequence shown here is derived from an EMBL/GenBank/DDBJ whole genome shotgun (WGS) entry which is preliminary data.</text>
</comment>
<sequence length="686" mass="79848">MFDNYELDDIDVIQTSSEQCKALEFYVTPTKEDHLPKMNREEAEQAANYRLFASDSEDELPQQGDDDEDIVMEDYGSGNDSDVLSDKDLDSTPTSRYERNNEGFEYTMDSNGKIEMKKGHTFYTVYDFRKMLQVFVVRNGFKLKRLKNEKARVTCKCATEKCSWRIHASPTWNRLSFQIKTYNPTHTCKRVFDNWEATSSWIAAQFIDLFKANPEIDLKICGCHNENHPGNVVDLQTEWLPGEQNPRFKRFFLSFDAQRRGFFQDCRPFVGLDGCHLRGLYKRVLLTAVSIDANYGIYPLAFGVVETENQFSWRYFLEKLYQQFGKNRGIGLCFMSDRQKGVLNALEQHFPNSDKRFCCRHIYANFKYKFPGAALKSLFWQAARSGSMADFNKHMEKIKTISESAHSWLTKIPISNWSMHRFSKMIKSAHVTNNMSETYNSWINQFRGLPILRLCEEIRIKTMQLIHNRYIQAKKWDGIIPLAVKRRIVDLRERGRDMNVVFGDGNLYEVLVDNQDGHVVDLGTRECDCGMWQITGLPCMHALCCIDTIREEVEKYMHPYLLRDNYLRTYKEHIQHMPSEIRWPLLFRINEIGAPKIKRQTGRPKKARKREPSEEDKVKRSCSVRCKVCNEWGHNKRTCGKIAKKKVKTNKGTLKVAHKLGYGDVACSNTQETGRIDLVSGQLSQV</sequence>
<accession>A0ACC1XCX7</accession>
<dbReference type="Proteomes" id="UP001164539">
    <property type="component" value="Chromosome 10"/>
</dbReference>
<dbReference type="EMBL" id="CM051403">
    <property type="protein sequence ID" value="KAJ4709068.1"/>
    <property type="molecule type" value="Genomic_DNA"/>
</dbReference>
<evidence type="ECO:0000313" key="1">
    <source>
        <dbReference type="EMBL" id="KAJ4709068.1"/>
    </source>
</evidence>
<keyword evidence="2" id="KW-1185">Reference proteome</keyword>
<protein>
    <submittedName>
        <fullName evidence="1">MuDR family transposase</fullName>
    </submittedName>
</protein>
<evidence type="ECO:0000313" key="2">
    <source>
        <dbReference type="Proteomes" id="UP001164539"/>
    </source>
</evidence>
<reference evidence="1 2" key="1">
    <citation type="journal article" date="2023" name="Science">
        <title>Complex scaffold remodeling in plant triterpene biosynthesis.</title>
        <authorList>
            <person name="De La Pena R."/>
            <person name="Hodgson H."/>
            <person name="Liu J.C."/>
            <person name="Stephenson M.J."/>
            <person name="Martin A.C."/>
            <person name="Owen C."/>
            <person name="Harkess A."/>
            <person name="Leebens-Mack J."/>
            <person name="Jimenez L.E."/>
            <person name="Osbourn A."/>
            <person name="Sattely E.S."/>
        </authorList>
    </citation>
    <scope>NUCLEOTIDE SEQUENCE [LARGE SCALE GENOMIC DNA]</scope>
    <source>
        <strain evidence="2">cv. JPN11</strain>
        <tissue evidence="1">Leaf</tissue>
    </source>
</reference>
<proteinExistence type="predicted"/>
<organism evidence="1 2">
    <name type="scientific">Melia azedarach</name>
    <name type="common">Chinaberry tree</name>
    <dbReference type="NCBI Taxonomy" id="155640"/>
    <lineage>
        <taxon>Eukaryota</taxon>
        <taxon>Viridiplantae</taxon>
        <taxon>Streptophyta</taxon>
        <taxon>Embryophyta</taxon>
        <taxon>Tracheophyta</taxon>
        <taxon>Spermatophyta</taxon>
        <taxon>Magnoliopsida</taxon>
        <taxon>eudicotyledons</taxon>
        <taxon>Gunneridae</taxon>
        <taxon>Pentapetalae</taxon>
        <taxon>rosids</taxon>
        <taxon>malvids</taxon>
        <taxon>Sapindales</taxon>
        <taxon>Meliaceae</taxon>
        <taxon>Melia</taxon>
    </lineage>
</organism>
<name>A0ACC1XCX7_MELAZ</name>